<name>A0A9X1LVY9_9MICO</name>
<sequence length="81" mass="8491">MTTTTKGTAMPQHYCLTATSGGNIPGEQFTVHSGGGIADAIRQVEKVARKRVSHGRGCKCGNPESKHPGNTVIRDGELVDA</sequence>
<feature type="region of interest" description="Disordered" evidence="1">
    <location>
        <begin position="54"/>
        <end position="81"/>
    </location>
</feature>
<organism evidence="2 3">
    <name type="scientific">Microbacterium allomyrinae</name>
    <dbReference type="NCBI Taxonomy" id="2830666"/>
    <lineage>
        <taxon>Bacteria</taxon>
        <taxon>Bacillati</taxon>
        <taxon>Actinomycetota</taxon>
        <taxon>Actinomycetes</taxon>
        <taxon>Micrococcales</taxon>
        <taxon>Microbacteriaceae</taxon>
        <taxon>Microbacterium</taxon>
    </lineage>
</organism>
<reference evidence="2" key="1">
    <citation type="submission" date="2021-04" db="EMBL/GenBank/DDBJ databases">
        <title>Microbacterium tenobrionis sp. nov. and Microbacterium allomyrinae sp. nov., isolated from larvae of Tenobrio molitor and Allomyrina dichotoma, respectively.</title>
        <authorList>
            <person name="Lee S.D."/>
        </authorList>
    </citation>
    <scope>NUCLEOTIDE SEQUENCE</scope>
    <source>
        <strain evidence="2">BWT-G7</strain>
    </source>
</reference>
<evidence type="ECO:0008006" key="4">
    <source>
        <dbReference type="Google" id="ProtNLM"/>
    </source>
</evidence>
<dbReference type="Proteomes" id="UP001139354">
    <property type="component" value="Unassembled WGS sequence"/>
</dbReference>
<evidence type="ECO:0000256" key="1">
    <source>
        <dbReference type="SAM" id="MobiDB-lite"/>
    </source>
</evidence>
<proteinExistence type="predicted"/>
<comment type="caution">
    <text evidence="2">The sequence shown here is derived from an EMBL/GenBank/DDBJ whole genome shotgun (WGS) entry which is preliminary data.</text>
</comment>
<accession>A0A9X1LVY9</accession>
<dbReference type="AlphaFoldDB" id="A0A9X1LVY9"/>
<dbReference type="RefSeq" id="WP_229385065.1">
    <property type="nucleotide sequence ID" value="NZ_JAGTTN010000004.1"/>
</dbReference>
<dbReference type="EMBL" id="JAGTTN010000004">
    <property type="protein sequence ID" value="MCC2033097.1"/>
    <property type="molecule type" value="Genomic_DNA"/>
</dbReference>
<protein>
    <recommendedName>
        <fullName evidence="4">DUF2188 domain-containing protein</fullName>
    </recommendedName>
</protein>
<evidence type="ECO:0000313" key="3">
    <source>
        <dbReference type="Proteomes" id="UP001139354"/>
    </source>
</evidence>
<gene>
    <name evidence="2" type="ORF">KEC57_12985</name>
</gene>
<evidence type="ECO:0000313" key="2">
    <source>
        <dbReference type="EMBL" id="MCC2033097.1"/>
    </source>
</evidence>
<keyword evidence="3" id="KW-1185">Reference proteome</keyword>